<feature type="compositionally biased region" description="Polar residues" evidence="1">
    <location>
        <begin position="80"/>
        <end position="95"/>
    </location>
</feature>
<gene>
    <name evidence="3" type="ORF">Esi_0075_0012</name>
</gene>
<feature type="region of interest" description="Disordered" evidence="1">
    <location>
        <begin position="441"/>
        <end position="473"/>
    </location>
</feature>
<dbReference type="STRING" id="2880.D7G6H1"/>
<dbReference type="SUPFAM" id="SSF51110">
    <property type="entry name" value="alpha-D-mannose-specific plant lectins"/>
    <property type="match status" value="1"/>
</dbReference>
<evidence type="ECO:0000313" key="3">
    <source>
        <dbReference type="EMBL" id="CBJ27556.1"/>
    </source>
</evidence>
<dbReference type="EMBL" id="FN648981">
    <property type="protein sequence ID" value="CBJ27556.1"/>
    <property type="molecule type" value="Genomic_DNA"/>
</dbReference>
<proteinExistence type="predicted"/>
<feature type="compositionally biased region" description="Low complexity" evidence="1">
    <location>
        <begin position="96"/>
        <end position="124"/>
    </location>
</feature>
<dbReference type="InParanoid" id="D7G6H1"/>
<evidence type="ECO:0000313" key="4">
    <source>
        <dbReference type="Proteomes" id="UP000002630"/>
    </source>
</evidence>
<evidence type="ECO:0000256" key="2">
    <source>
        <dbReference type="SAM" id="Phobius"/>
    </source>
</evidence>
<reference evidence="3 4" key="1">
    <citation type="journal article" date="2010" name="Nature">
        <title>The Ectocarpus genome and the independent evolution of multicellularity in brown algae.</title>
        <authorList>
            <person name="Cock J.M."/>
            <person name="Sterck L."/>
            <person name="Rouze P."/>
            <person name="Scornet D."/>
            <person name="Allen A.E."/>
            <person name="Amoutzias G."/>
            <person name="Anthouard V."/>
            <person name="Artiguenave F."/>
            <person name="Aury J.M."/>
            <person name="Badger J.H."/>
            <person name="Beszteri B."/>
            <person name="Billiau K."/>
            <person name="Bonnet E."/>
            <person name="Bothwell J.H."/>
            <person name="Bowler C."/>
            <person name="Boyen C."/>
            <person name="Brownlee C."/>
            <person name="Carrano C.J."/>
            <person name="Charrier B."/>
            <person name="Cho G.Y."/>
            <person name="Coelho S.M."/>
            <person name="Collen J."/>
            <person name="Corre E."/>
            <person name="Da Silva C."/>
            <person name="Delage L."/>
            <person name="Delaroque N."/>
            <person name="Dittami S.M."/>
            <person name="Doulbeau S."/>
            <person name="Elias M."/>
            <person name="Farnham G."/>
            <person name="Gachon C.M."/>
            <person name="Gschloessl B."/>
            <person name="Heesch S."/>
            <person name="Jabbari K."/>
            <person name="Jubin C."/>
            <person name="Kawai H."/>
            <person name="Kimura K."/>
            <person name="Kloareg B."/>
            <person name="Kupper F.C."/>
            <person name="Lang D."/>
            <person name="Le Bail A."/>
            <person name="Leblanc C."/>
            <person name="Lerouge P."/>
            <person name="Lohr M."/>
            <person name="Lopez P.J."/>
            <person name="Martens C."/>
            <person name="Maumus F."/>
            <person name="Michel G."/>
            <person name="Miranda-Saavedra D."/>
            <person name="Morales J."/>
            <person name="Moreau H."/>
            <person name="Motomura T."/>
            <person name="Nagasato C."/>
            <person name="Napoli C.A."/>
            <person name="Nelson D.R."/>
            <person name="Nyvall-Collen P."/>
            <person name="Peters A.F."/>
            <person name="Pommier C."/>
            <person name="Potin P."/>
            <person name="Poulain J."/>
            <person name="Quesneville H."/>
            <person name="Read B."/>
            <person name="Rensing S.A."/>
            <person name="Ritter A."/>
            <person name="Rousvoal S."/>
            <person name="Samanta M."/>
            <person name="Samson G."/>
            <person name="Schroeder D.C."/>
            <person name="Segurens B."/>
            <person name="Strittmatter M."/>
            <person name="Tonon T."/>
            <person name="Tregear J.W."/>
            <person name="Valentin K."/>
            <person name="von Dassow P."/>
            <person name="Yamagishi T."/>
            <person name="Van de Peer Y."/>
            <person name="Wincker P."/>
        </authorList>
    </citation>
    <scope>NUCLEOTIDE SEQUENCE [LARGE SCALE GENOMIC DNA]</scope>
    <source>
        <strain evidence="4">Ec32 / CCAP1310/4</strain>
    </source>
</reference>
<feature type="region of interest" description="Disordered" evidence="1">
    <location>
        <begin position="45"/>
        <end position="173"/>
    </location>
</feature>
<feature type="compositionally biased region" description="Basic residues" evidence="1">
    <location>
        <begin position="55"/>
        <end position="67"/>
    </location>
</feature>
<feature type="compositionally biased region" description="Basic and acidic residues" evidence="1">
    <location>
        <begin position="297"/>
        <end position="357"/>
    </location>
</feature>
<feature type="region of interest" description="Disordered" evidence="1">
    <location>
        <begin position="297"/>
        <end position="364"/>
    </location>
</feature>
<dbReference type="Gene3D" id="2.90.10.10">
    <property type="entry name" value="Bulb-type lectin domain"/>
    <property type="match status" value="1"/>
</dbReference>
<feature type="compositionally biased region" description="Basic residues" evidence="1">
    <location>
        <begin position="444"/>
        <end position="462"/>
    </location>
</feature>
<dbReference type="OrthoDB" id="10467951at2759"/>
<evidence type="ECO:0008006" key="5">
    <source>
        <dbReference type="Google" id="ProtNLM"/>
    </source>
</evidence>
<dbReference type="AlphaFoldDB" id="D7G6H1"/>
<keyword evidence="2" id="KW-1133">Transmembrane helix</keyword>
<dbReference type="InterPro" id="IPR036426">
    <property type="entry name" value="Bulb-type_lectin_dom_sf"/>
</dbReference>
<feature type="compositionally biased region" description="Basic and acidic residues" evidence="1">
    <location>
        <begin position="161"/>
        <end position="172"/>
    </location>
</feature>
<keyword evidence="2" id="KW-0472">Membrane</keyword>
<keyword evidence="2" id="KW-0812">Transmembrane</keyword>
<dbReference type="EMBL" id="FN649728">
    <property type="protein sequence ID" value="CBJ27556.1"/>
    <property type="molecule type" value="Genomic_DNA"/>
</dbReference>
<name>D7G6H1_ECTSI</name>
<evidence type="ECO:0000256" key="1">
    <source>
        <dbReference type="SAM" id="MobiDB-lite"/>
    </source>
</evidence>
<organism evidence="3 4">
    <name type="scientific">Ectocarpus siliculosus</name>
    <name type="common">Brown alga</name>
    <name type="synonym">Conferva siliculosa</name>
    <dbReference type="NCBI Taxonomy" id="2880"/>
    <lineage>
        <taxon>Eukaryota</taxon>
        <taxon>Sar</taxon>
        <taxon>Stramenopiles</taxon>
        <taxon>Ochrophyta</taxon>
        <taxon>PX clade</taxon>
        <taxon>Phaeophyceae</taxon>
        <taxon>Ectocarpales</taxon>
        <taxon>Ectocarpaceae</taxon>
        <taxon>Ectocarpus</taxon>
    </lineage>
</organism>
<protein>
    <recommendedName>
        <fullName evidence="5">Bulb-type lectin domain-containing protein</fullName>
    </recommendedName>
</protein>
<accession>D7G6H1</accession>
<feature type="transmembrane region" description="Helical" evidence="2">
    <location>
        <begin position="21"/>
        <end position="39"/>
    </location>
</feature>
<sequence length="503" mass="56662">MATAGCMAWARVTSDLHPLRAAGYLILSVEALTVTFWWPRLYPPAGRKRSESSARHRRQHRRSRHLSRSGSADLFGGATPSPTINGQRSNTNGGKASSRWSGDSSGWWESEGGLEGLSEAGRSSAPSSLVSIGGRRRRAARLQSGQSGGGGFLGEEPLETFPEKRSAVDGDMRVPLPPKSRMRYARPVLIVLLTLSASYLTTWLLLSISSARVSTAVDEDAMSSTRDIVAMKKGAEMERRTREEREEGARRMELEEKALREAVAAKEARQKQREAERRKDLERKALADAEEKRLEEARALREKQQREQRAREEQRARDEKRAKDEQAARLREQKAREERKSRDAAAAKAKAKLEAEQRRKRAKMAATLEQTRSIGLEDALSNGSTELRVMPNGDLVLADNGRPVWTARGSKKRRSLVGWIWRKIRRQQAELREEGKLLWSGGQRQKKARQKKRRTTQQRKRVPSANDREGADGSDMFRLIVTDDGNAILEREGSEVVWKALDR</sequence>
<dbReference type="Proteomes" id="UP000002630">
    <property type="component" value="Linkage Group LG03"/>
</dbReference>
<keyword evidence="4" id="KW-1185">Reference proteome</keyword>